<protein>
    <recommendedName>
        <fullName evidence="9">Replicative helicase loader DnaC</fullName>
    </recommendedName>
    <alternativeName>
        <fullName evidence="10">DNA replication protein DnaC</fullName>
    </alternativeName>
</protein>
<comment type="similarity">
    <text evidence="8">Belongs to the DnaC family.</text>
</comment>
<dbReference type="CDD" id="cd00009">
    <property type="entry name" value="AAA"/>
    <property type="match status" value="1"/>
</dbReference>
<dbReference type="InterPro" id="IPR047661">
    <property type="entry name" value="IstB"/>
</dbReference>
<name>A0A250AW15_9GAMM</name>
<evidence type="ECO:0000256" key="1">
    <source>
        <dbReference type="ARBA" id="ARBA00008059"/>
    </source>
</evidence>
<dbReference type="InterPro" id="IPR027417">
    <property type="entry name" value="P-loop_NTPase"/>
</dbReference>
<dbReference type="InterPro" id="IPR028350">
    <property type="entry name" value="DNAC/IstB-like"/>
</dbReference>
<accession>A0A250AW15</accession>
<organism evidence="13 14">
    <name type="scientific">Gibbsiella quercinecans</name>
    <dbReference type="NCBI Taxonomy" id="929813"/>
    <lineage>
        <taxon>Bacteria</taxon>
        <taxon>Pseudomonadati</taxon>
        <taxon>Pseudomonadota</taxon>
        <taxon>Gammaproteobacteria</taxon>
        <taxon>Enterobacterales</taxon>
        <taxon>Yersiniaceae</taxon>
        <taxon>Gibbsiella</taxon>
    </lineage>
</organism>
<evidence type="ECO:0000256" key="7">
    <source>
        <dbReference type="ARBA" id="ARBA00023125"/>
    </source>
</evidence>
<dbReference type="GO" id="GO:0005524">
    <property type="term" value="F:ATP binding"/>
    <property type="evidence" value="ECO:0007669"/>
    <property type="project" value="UniProtKB-KW"/>
</dbReference>
<comment type="catalytic activity">
    <reaction evidence="11">
        <text>ATP + H2O = ADP + phosphate + H(+)</text>
        <dbReference type="Rhea" id="RHEA:13065"/>
        <dbReference type="ChEBI" id="CHEBI:15377"/>
        <dbReference type="ChEBI" id="CHEBI:15378"/>
        <dbReference type="ChEBI" id="CHEBI:30616"/>
        <dbReference type="ChEBI" id="CHEBI:43474"/>
        <dbReference type="ChEBI" id="CHEBI:456216"/>
    </reaction>
    <physiologicalReaction direction="left-to-right" evidence="11">
        <dbReference type="Rhea" id="RHEA:13066"/>
    </physiologicalReaction>
</comment>
<dbReference type="OrthoDB" id="9773429at2"/>
<gene>
    <name evidence="13" type="ORF">AWC35_01680</name>
</gene>
<keyword evidence="5" id="KW-0378">Hydrolase</keyword>
<evidence type="ECO:0000259" key="12">
    <source>
        <dbReference type="SMART" id="SM00382"/>
    </source>
</evidence>
<evidence type="ECO:0000256" key="11">
    <source>
        <dbReference type="ARBA" id="ARBA00048778"/>
    </source>
</evidence>
<reference evidence="13 14" key="1">
    <citation type="submission" date="2016-01" db="EMBL/GenBank/DDBJ databases">
        <authorList>
            <person name="Oliw E.H."/>
        </authorList>
    </citation>
    <scope>NUCLEOTIDE SEQUENCE [LARGE SCALE GENOMIC DNA]</scope>
    <source>
        <strain evidence="13 14">FRB97</strain>
    </source>
</reference>
<evidence type="ECO:0000256" key="8">
    <source>
        <dbReference type="ARBA" id="ARBA00038338"/>
    </source>
</evidence>
<dbReference type="PANTHER" id="PTHR30050">
    <property type="entry name" value="CHROMOSOMAL REPLICATION INITIATOR PROTEIN DNAA"/>
    <property type="match status" value="1"/>
</dbReference>
<dbReference type="EMBL" id="CP014136">
    <property type="protein sequence ID" value="ATA18163.1"/>
    <property type="molecule type" value="Genomic_DNA"/>
</dbReference>
<evidence type="ECO:0000256" key="3">
    <source>
        <dbReference type="ARBA" id="ARBA00022705"/>
    </source>
</evidence>
<evidence type="ECO:0000256" key="9">
    <source>
        <dbReference type="ARBA" id="ARBA00044977"/>
    </source>
</evidence>
<sequence>MNLQHERIARLCEALKLSFVAQGYGAAAQQAAKDETAYSDFLEALLREEVAGRNVRKQSMMTRMAGFPAIKTLEQFNYDFAKGVKRSQIEELAGLGFIERNENVVLVGPSGVGKTHLAMALGYKATQAGIKTRITTASDLLLALSTAHAQNSLKTVMHRAIKAYRLLIIDEIGYLPMNREQANLFFQVIAALYEKGSLIVTSNLPFGQWDATFAQDATLTAALLDRLLHHAHIVPIAGESYRLKHQRQAGMVYGTPADKAG</sequence>
<dbReference type="SMART" id="SM00382">
    <property type="entry name" value="AAA"/>
    <property type="match status" value="1"/>
</dbReference>
<dbReference type="GO" id="GO:0016787">
    <property type="term" value="F:hydrolase activity"/>
    <property type="evidence" value="ECO:0007669"/>
    <property type="project" value="UniProtKB-KW"/>
</dbReference>
<dbReference type="InterPro" id="IPR003593">
    <property type="entry name" value="AAA+_ATPase"/>
</dbReference>
<dbReference type="KEGG" id="gqu:AWC35_01680"/>
<dbReference type="PIRSF" id="PIRSF003073">
    <property type="entry name" value="DNAC_TnpB_IstB"/>
    <property type="match status" value="1"/>
</dbReference>
<keyword evidence="6" id="KW-0067">ATP-binding</keyword>
<evidence type="ECO:0000256" key="6">
    <source>
        <dbReference type="ARBA" id="ARBA00022840"/>
    </source>
</evidence>
<evidence type="ECO:0000313" key="14">
    <source>
        <dbReference type="Proteomes" id="UP000217182"/>
    </source>
</evidence>
<dbReference type="GO" id="GO:1990077">
    <property type="term" value="C:primosome complex"/>
    <property type="evidence" value="ECO:0007669"/>
    <property type="project" value="UniProtKB-KW"/>
</dbReference>
<keyword evidence="7" id="KW-0238">DNA-binding</keyword>
<dbReference type="PANTHER" id="PTHR30050:SF9">
    <property type="entry name" value="DNA REPLICATION PROTEIN DNAC"/>
    <property type="match status" value="1"/>
</dbReference>
<dbReference type="Gene3D" id="3.40.50.300">
    <property type="entry name" value="P-loop containing nucleotide triphosphate hydrolases"/>
    <property type="match status" value="1"/>
</dbReference>
<dbReference type="FunFam" id="3.40.50.300:FF:000606">
    <property type="entry name" value="IS100 transposase orfB"/>
    <property type="match status" value="1"/>
</dbReference>
<evidence type="ECO:0000256" key="4">
    <source>
        <dbReference type="ARBA" id="ARBA00022741"/>
    </source>
</evidence>
<dbReference type="InterPro" id="IPR002611">
    <property type="entry name" value="IstB_ATP-bd"/>
</dbReference>
<feature type="domain" description="AAA+ ATPase" evidence="12">
    <location>
        <begin position="100"/>
        <end position="237"/>
    </location>
</feature>
<evidence type="ECO:0000256" key="2">
    <source>
        <dbReference type="ARBA" id="ARBA00022515"/>
    </source>
</evidence>
<dbReference type="GO" id="GO:0006269">
    <property type="term" value="P:DNA replication, synthesis of primer"/>
    <property type="evidence" value="ECO:0007669"/>
    <property type="project" value="UniProtKB-KW"/>
</dbReference>
<comment type="similarity">
    <text evidence="1">Belongs to the IS21/IS1162 putative ATP-binding protein family.</text>
</comment>
<dbReference type="SUPFAM" id="SSF52540">
    <property type="entry name" value="P-loop containing nucleoside triphosphate hydrolases"/>
    <property type="match status" value="1"/>
</dbReference>
<dbReference type="RefSeq" id="WP_095844756.1">
    <property type="nucleotide sequence ID" value="NZ_CP014136.1"/>
</dbReference>
<evidence type="ECO:0000256" key="10">
    <source>
        <dbReference type="ARBA" id="ARBA00045009"/>
    </source>
</evidence>
<keyword evidence="2" id="KW-0639">Primosome</keyword>
<dbReference type="Pfam" id="PF01695">
    <property type="entry name" value="IstB_IS21"/>
    <property type="match status" value="1"/>
</dbReference>
<dbReference type="NCBIfam" id="NF038214">
    <property type="entry name" value="IS21_help_AAA"/>
    <property type="match status" value="1"/>
</dbReference>
<keyword evidence="14" id="KW-1185">Reference proteome</keyword>
<dbReference type="AlphaFoldDB" id="A0A250AW15"/>
<evidence type="ECO:0000256" key="5">
    <source>
        <dbReference type="ARBA" id="ARBA00022801"/>
    </source>
</evidence>
<proteinExistence type="inferred from homology"/>
<keyword evidence="3" id="KW-0235">DNA replication</keyword>
<dbReference type="Proteomes" id="UP000217182">
    <property type="component" value="Chromosome"/>
</dbReference>
<keyword evidence="4" id="KW-0547">Nucleotide-binding</keyword>
<dbReference type="NCBIfam" id="NF006616">
    <property type="entry name" value="PRK09183.1"/>
    <property type="match status" value="1"/>
</dbReference>
<evidence type="ECO:0000313" key="13">
    <source>
        <dbReference type="EMBL" id="ATA18163.1"/>
    </source>
</evidence>
<dbReference type="GO" id="GO:0003677">
    <property type="term" value="F:DNA binding"/>
    <property type="evidence" value="ECO:0007669"/>
    <property type="project" value="UniProtKB-KW"/>
</dbReference>